<evidence type="ECO:0000256" key="2">
    <source>
        <dbReference type="ARBA" id="ARBA00002876"/>
    </source>
</evidence>
<comment type="catalytic activity">
    <reaction evidence="9">
        <text>a uridine in RNA = a pseudouridine in RNA</text>
        <dbReference type="Rhea" id="RHEA:48348"/>
        <dbReference type="Rhea" id="RHEA-COMP:12068"/>
        <dbReference type="Rhea" id="RHEA-COMP:12069"/>
        <dbReference type="ChEBI" id="CHEBI:65314"/>
        <dbReference type="ChEBI" id="CHEBI:65315"/>
    </reaction>
</comment>
<comment type="function">
    <text evidence="2">Responsible for synthesis of pseudouridine from uracil at positions 955, 2504 and 2580 in 23S ribosomal RNA.</text>
</comment>
<dbReference type="GO" id="GO:0000455">
    <property type="term" value="P:enzyme-directed rRNA pseudouridine synthesis"/>
    <property type="evidence" value="ECO:0007669"/>
    <property type="project" value="UniProtKB-ARBA"/>
</dbReference>
<organism evidence="12 13">
    <name type="scientific">Permianibacter aggregans</name>
    <dbReference type="NCBI Taxonomy" id="1510150"/>
    <lineage>
        <taxon>Bacteria</taxon>
        <taxon>Pseudomonadati</taxon>
        <taxon>Pseudomonadota</taxon>
        <taxon>Gammaproteobacteria</taxon>
        <taxon>Pseudomonadales</taxon>
        <taxon>Pseudomonadaceae</taxon>
        <taxon>Permianibacter</taxon>
    </lineage>
</organism>
<evidence type="ECO:0000256" key="7">
    <source>
        <dbReference type="PIRSR" id="PIRSR606225-1"/>
    </source>
</evidence>
<evidence type="ECO:0000256" key="5">
    <source>
        <dbReference type="ARBA" id="ARBA00022884"/>
    </source>
</evidence>
<comment type="caution">
    <text evidence="12">The sequence shown here is derived from an EMBL/GenBank/DDBJ whole genome shotgun (WGS) entry which is preliminary data.</text>
</comment>
<evidence type="ECO:0000256" key="9">
    <source>
        <dbReference type="RuleBase" id="RU362028"/>
    </source>
</evidence>
<sequence>MQQFKKEIPPKPSKHADSGEAPLKVRFVTIDSEREGQRIDNFLLSELKGVPKSRIYKLLRTGEVRVNKGRIKPEYKLNEGDEVRIPPVRVSESAPGPSAGLRKVQALDDAILLETDGYLVINKPAGMAVHGGSGLSYGVIEALRALRPQAPFLELVHRLDRDTSGCLLVAKKRSALRRFHEALREKDMDKTYQALVQGKWPHRKQLINAPLQRNELQSGERVVRVREDGKESQTRFKVLENFVGCTLVEAMPLTGRTHQIRVHATHAGHPLLGDEKYGNDEEKALSAKLGLKRLFLHAAALSFVDPATGKLVTVQAPLPEELTSVLVQARGQ</sequence>
<dbReference type="EMBL" id="SNYM01000002">
    <property type="protein sequence ID" value="TDQ50383.1"/>
    <property type="molecule type" value="Genomic_DNA"/>
</dbReference>
<dbReference type="Gene3D" id="3.30.2350.10">
    <property type="entry name" value="Pseudouridine synthase"/>
    <property type="match status" value="1"/>
</dbReference>
<gene>
    <name evidence="12" type="ORF">EV696_10264</name>
</gene>
<keyword evidence="5 8" id="KW-0694">RNA-binding</keyword>
<dbReference type="InterPro" id="IPR006145">
    <property type="entry name" value="PsdUridine_synth_RsuA/RluA"/>
</dbReference>
<evidence type="ECO:0000259" key="11">
    <source>
        <dbReference type="SMART" id="SM00363"/>
    </source>
</evidence>
<keyword evidence="6 9" id="KW-0413">Isomerase</keyword>
<dbReference type="InterPro" id="IPR006225">
    <property type="entry name" value="PsdUridine_synth_RluC/D"/>
</dbReference>
<dbReference type="PANTHER" id="PTHR21600:SF92">
    <property type="entry name" value="RIBOSOMAL LARGE SUBUNIT PSEUDOURIDINE SYNTHASE C"/>
    <property type="match status" value="1"/>
</dbReference>
<proteinExistence type="inferred from homology"/>
<dbReference type="Pfam" id="PF00849">
    <property type="entry name" value="PseudoU_synth_2"/>
    <property type="match status" value="1"/>
</dbReference>
<dbReference type="InterPro" id="IPR006224">
    <property type="entry name" value="PsdUridine_synth_RluA-like_CS"/>
</dbReference>
<evidence type="ECO:0000256" key="6">
    <source>
        <dbReference type="ARBA" id="ARBA00023235"/>
    </source>
</evidence>
<dbReference type="PANTHER" id="PTHR21600">
    <property type="entry name" value="MITOCHONDRIAL RNA PSEUDOURIDINE SYNTHASE"/>
    <property type="match status" value="1"/>
</dbReference>
<evidence type="ECO:0000256" key="10">
    <source>
        <dbReference type="SAM" id="MobiDB-lite"/>
    </source>
</evidence>
<dbReference type="Proteomes" id="UP000295375">
    <property type="component" value="Unassembled WGS sequence"/>
</dbReference>
<dbReference type="InterPro" id="IPR002942">
    <property type="entry name" value="S4_RNA-bd"/>
</dbReference>
<dbReference type="InterPro" id="IPR050188">
    <property type="entry name" value="RluA_PseudoU_synthase"/>
</dbReference>
<name>A0A4R6UWV0_9GAMM</name>
<evidence type="ECO:0000313" key="13">
    <source>
        <dbReference type="Proteomes" id="UP000295375"/>
    </source>
</evidence>
<accession>A0A4R6UWV0</accession>
<dbReference type="SMART" id="SM00363">
    <property type="entry name" value="S4"/>
    <property type="match status" value="1"/>
</dbReference>
<feature type="region of interest" description="Disordered" evidence="10">
    <location>
        <begin position="1"/>
        <end position="22"/>
    </location>
</feature>
<evidence type="ECO:0000256" key="3">
    <source>
        <dbReference type="ARBA" id="ARBA00010876"/>
    </source>
</evidence>
<evidence type="ECO:0000256" key="1">
    <source>
        <dbReference type="ARBA" id="ARBA00000381"/>
    </source>
</evidence>
<keyword evidence="4" id="KW-0698">rRNA processing</keyword>
<keyword evidence="13" id="KW-1185">Reference proteome</keyword>
<feature type="compositionally biased region" description="Basic and acidic residues" evidence="10">
    <location>
        <begin position="1"/>
        <end position="18"/>
    </location>
</feature>
<dbReference type="CDD" id="cd02869">
    <property type="entry name" value="PseudoU_synth_RluA_like"/>
    <property type="match status" value="1"/>
</dbReference>
<reference evidence="12 13" key="1">
    <citation type="submission" date="2019-03" db="EMBL/GenBank/DDBJ databases">
        <title>Genomic Encyclopedia of Type Strains, Phase IV (KMG-IV): sequencing the most valuable type-strain genomes for metagenomic binning, comparative biology and taxonomic classification.</title>
        <authorList>
            <person name="Goeker M."/>
        </authorList>
    </citation>
    <scope>NUCLEOTIDE SEQUENCE [LARGE SCALE GENOMIC DNA]</scope>
    <source>
        <strain evidence="12 13">DSM 103792</strain>
    </source>
</reference>
<dbReference type="EC" id="5.4.99.-" evidence="9"/>
<dbReference type="SUPFAM" id="SSF55120">
    <property type="entry name" value="Pseudouridine synthase"/>
    <property type="match status" value="1"/>
</dbReference>
<dbReference type="Gene3D" id="3.10.290.10">
    <property type="entry name" value="RNA-binding S4 domain"/>
    <property type="match status" value="1"/>
</dbReference>
<evidence type="ECO:0000256" key="8">
    <source>
        <dbReference type="PROSITE-ProRule" id="PRU00182"/>
    </source>
</evidence>
<dbReference type="AlphaFoldDB" id="A0A4R6UWV0"/>
<dbReference type="Pfam" id="PF01479">
    <property type="entry name" value="S4"/>
    <property type="match status" value="1"/>
</dbReference>
<dbReference type="PROSITE" id="PS01129">
    <property type="entry name" value="PSI_RLU"/>
    <property type="match status" value="1"/>
</dbReference>
<dbReference type="NCBIfam" id="TIGR00005">
    <property type="entry name" value="rluA_subfam"/>
    <property type="match status" value="1"/>
</dbReference>
<dbReference type="GO" id="GO:0160141">
    <property type="term" value="F:23S rRNA pseudouridine(955/2504/2580) synthase activity"/>
    <property type="evidence" value="ECO:0007669"/>
    <property type="project" value="UniProtKB-EC"/>
</dbReference>
<dbReference type="InterPro" id="IPR036986">
    <property type="entry name" value="S4_RNA-bd_sf"/>
</dbReference>
<dbReference type="GO" id="GO:0003723">
    <property type="term" value="F:RNA binding"/>
    <property type="evidence" value="ECO:0007669"/>
    <property type="project" value="UniProtKB-KW"/>
</dbReference>
<evidence type="ECO:0000256" key="4">
    <source>
        <dbReference type="ARBA" id="ARBA00022552"/>
    </source>
</evidence>
<dbReference type="InterPro" id="IPR020103">
    <property type="entry name" value="PsdUridine_synth_cat_dom_sf"/>
</dbReference>
<dbReference type="PROSITE" id="PS50889">
    <property type="entry name" value="S4"/>
    <property type="match status" value="1"/>
</dbReference>
<feature type="active site" evidence="7">
    <location>
        <position position="160"/>
    </location>
</feature>
<protein>
    <recommendedName>
        <fullName evidence="9">Pseudouridine synthase</fullName>
        <ecNumber evidence="9">5.4.99.-</ecNumber>
    </recommendedName>
</protein>
<comment type="similarity">
    <text evidence="3 9">Belongs to the pseudouridine synthase RluA family.</text>
</comment>
<dbReference type="CDD" id="cd00165">
    <property type="entry name" value="S4"/>
    <property type="match status" value="1"/>
</dbReference>
<dbReference type="NCBIfam" id="NF008249">
    <property type="entry name" value="PRK11025.1"/>
    <property type="match status" value="1"/>
</dbReference>
<comment type="catalytic activity">
    <reaction evidence="1">
        <text>uridine(955/2504/2580) in 23S rRNA = pseudouridine(955/2504/2580) in 23S rRNA</text>
        <dbReference type="Rhea" id="RHEA:42528"/>
        <dbReference type="Rhea" id="RHEA-COMP:10099"/>
        <dbReference type="Rhea" id="RHEA-COMP:10100"/>
        <dbReference type="ChEBI" id="CHEBI:65314"/>
        <dbReference type="ChEBI" id="CHEBI:65315"/>
        <dbReference type="EC" id="5.4.99.24"/>
    </reaction>
</comment>
<feature type="domain" description="RNA-binding S4" evidence="11">
    <location>
        <begin position="37"/>
        <end position="95"/>
    </location>
</feature>
<dbReference type="SUPFAM" id="SSF55174">
    <property type="entry name" value="Alpha-L RNA-binding motif"/>
    <property type="match status" value="1"/>
</dbReference>
<evidence type="ECO:0000313" key="12">
    <source>
        <dbReference type="EMBL" id="TDQ50383.1"/>
    </source>
</evidence>